<name>A0A7S1TLU8_9RHOD</name>
<accession>A0A7S1TLU8</accession>
<gene>
    <name evidence="1" type="ORF">EAUS1353_LOCUS1773</name>
</gene>
<organism evidence="1">
    <name type="scientific">Erythrolobus australicus</name>
    <dbReference type="NCBI Taxonomy" id="1077150"/>
    <lineage>
        <taxon>Eukaryota</taxon>
        <taxon>Rhodophyta</taxon>
        <taxon>Bangiophyceae</taxon>
        <taxon>Porphyridiales</taxon>
        <taxon>Porphyridiaceae</taxon>
        <taxon>Erythrolobus</taxon>
    </lineage>
</organism>
<dbReference type="EMBL" id="HBGI01002749">
    <property type="protein sequence ID" value="CAD9240035.1"/>
    <property type="molecule type" value="Transcribed_RNA"/>
</dbReference>
<dbReference type="AlphaFoldDB" id="A0A7S1TLU8"/>
<protein>
    <submittedName>
        <fullName evidence="1">Uncharacterized protein</fullName>
    </submittedName>
</protein>
<reference evidence="1" key="1">
    <citation type="submission" date="2021-01" db="EMBL/GenBank/DDBJ databases">
        <authorList>
            <person name="Corre E."/>
            <person name="Pelletier E."/>
            <person name="Niang G."/>
            <person name="Scheremetjew M."/>
            <person name="Finn R."/>
            <person name="Kale V."/>
            <person name="Holt S."/>
            <person name="Cochrane G."/>
            <person name="Meng A."/>
            <person name="Brown T."/>
            <person name="Cohen L."/>
        </authorList>
    </citation>
    <scope>NUCLEOTIDE SEQUENCE</scope>
    <source>
        <strain evidence="1">CCMP3124</strain>
    </source>
</reference>
<proteinExistence type="predicted"/>
<evidence type="ECO:0000313" key="1">
    <source>
        <dbReference type="EMBL" id="CAD9240035.1"/>
    </source>
</evidence>
<sequence length="247" mass="26116">MMARMQPAAYAVAGGARMALGPAAKPHMCHFAERREAAVVSRRHALCGAAAAVGVALVMPLGEVATKDARAEGAKDAVASGREMIEDALAAIEKLQLRGSADTGASSADLRKSLETMKSSSLQSQALQKLFNDASKSLPRDIRKTYGGDGGQWLGLRNEAVEASSALEAELAYLLTLPVVEASDMSDARDYFETLRDKTRAFIALFDNADGLNKRMTGGSFCSYSSAAVCDDVDVDASKNTGIRYGK</sequence>